<evidence type="ECO:0000256" key="1">
    <source>
        <dbReference type="SAM" id="MobiDB-lite"/>
    </source>
</evidence>
<dbReference type="EMBL" id="AP012204">
    <property type="protein sequence ID" value="BAK37650.1"/>
    <property type="molecule type" value="Genomic_DNA"/>
</dbReference>
<dbReference type="InterPro" id="IPR036116">
    <property type="entry name" value="FN3_sf"/>
</dbReference>
<dbReference type="HOGENOM" id="CLU_1784661_0_0_11"/>
<keyword evidence="3" id="KW-1185">Reference proteome</keyword>
<feature type="region of interest" description="Disordered" evidence="1">
    <location>
        <begin position="95"/>
        <end position="145"/>
    </location>
</feature>
<accession>F5XEA2</accession>
<dbReference type="Proteomes" id="UP000007947">
    <property type="component" value="Chromosome"/>
</dbReference>
<evidence type="ECO:0000313" key="2">
    <source>
        <dbReference type="EMBL" id="BAK37650.1"/>
    </source>
</evidence>
<gene>
    <name evidence="2" type="ordered locus">MLP_46360</name>
</gene>
<evidence type="ECO:0008006" key="4">
    <source>
        <dbReference type="Google" id="ProtNLM"/>
    </source>
</evidence>
<dbReference type="OrthoDB" id="5476529at2"/>
<feature type="region of interest" description="Disordered" evidence="1">
    <location>
        <begin position="1"/>
        <end position="21"/>
    </location>
</feature>
<dbReference type="Gene3D" id="2.60.40.10">
    <property type="entry name" value="Immunoglobulins"/>
    <property type="match status" value="1"/>
</dbReference>
<protein>
    <recommendedName>
        <fullName evidence="4">Fibronectin type-III domain-containing protein</fullName>
    </recommendedName>
</protein>
<dbReference type="SUPFAM" id="SSF49265">
    <property type="entry name" value="Fibronectin type III"/>
    <property type="match status" value="1"/>
</dbReference>
<dbReference type="AlphaFoldDB" id="F5XEA2"/>
<reference evidence="2 3" key="1">
    <citation type="submission" date="2011-05" db="EMBL/GenBank/DDBJ databases">
        <title>Whole genome sequence of Microlunatus phosphovorus NM-1.</title>
        <authorList>
            <person name="Hosoyama A."/>
            <person name="Sasaki K."/>
            <person name="Harada T."/>
            <person name="Igarashi R."/>
            <person name="Kawakoshi A."/>
            <person name="Sasagawa M."/>
            <person name="Fukada J."/>
            <person name="Nakamura S."/>
            <person name="Katano Y."/>
            <person name="Hanada S."/>
            <person name="Kamagata Y."/>
            <person name="Nakamura N."/>
            <person name="Yamazaki S."/>
            <person name="Fujita N."/>
        </authorList>
    </citation>
    <scope>NUCLEOTIDE SEQUENCE [LARGE SCALE GENOMIC DNA]</scope>
    <source>
        <strain evidence="3">ATCC 700054 / DSM 10555 / JCM 9379 / NBRC 101784 / NCIMB 13414 / VKM Ac-1990 / NM-1</strain>
    </source>
</reference>
<proteinExistence type="predicted"/>
<dbReference type="InterPro" id="IPR013783">
    <property type="entry name" value="Ig-like_fold"/>
</dbReference>
<organism evidence="2 3">
    <name type="scientific">Microlunatus phosphovorus (strain ATCC 700054 / DSM 10555 / JCM 9379 / NBRC 101784 / NCIMB 13414 / VKM Ac-1990 / NM-1)</name>
    <dbReference type="NCBI Taxonomy" id="1032480"/>
    <lineage>
        <taxon>Bacteria</taxon>
        <taxon>Bacillati</taxon>
        <taxon>Actinomycetota</taxon>
        <taxon>Actinomycetes</taxon>
        <taxon>Propionibacteriales</taxon>
        <taxon>Propionibacteriaceae</taxon>
        <taxon>Microlunatus</taxon>
    </lineage>
</organism>
<evidence type="ECO:0000313" key="3">
    <source>
        <dbReference type="Proteomes" id="UP000007947"/>
    </source>
</evidence>
<dbReference type="STRING" id="1032480.MLP_46360"/>
<dbReference type="GO" id="GO:0005975">
    <property type="term" value="P:carbohydrate metabolic process"/>
    <property type="evidence" value="ECO:0007669"/>
    <property type="project" value="UniProtKB-ARBA"/>
</dbReference>
<dbReference type="RefSeq" id="WP_013865481.1">
    <property type="nucleotide sequence ID" value="NC_015635.1"/>
</dbReference>
<dbReference type="KEGG" id="mph:MLP_46360"/>
<name>F5XEA2_MICPN</name>
<sequence>MRRVTAGQSKPAATAVDGLTDHAPPTAINRLWSTGADPELLGVAWTAATDDRGSVWYEVWVNGFNVTSTQQPEATVGWFNDSRSHVVQVRAVDLAGNRGPWSPTLMVTQPSPPPESEPANRSATDAGASPTVTPSDSGSPKEDNS</sequence>